<gene>
    <name evidence="10" type="ORF">N7496_009546</name>
</gene>
<dbReference type="Gene3D" id="2.60.260.20">
    <property type="entry name" value="Urease metallochaperone UreE, N-terminal domain"/>
    <property type="match status" value="2"/>
</dbReference>
<dbReference type="InterPro" id="IPR002939">
    <property type="entry name" value="DnaJ_C"/>
</dbReference>
<dbReference type="Gene3D" id="2.10.230.10">
    <property type="entry name" value="Heat shock protein DnaJ, cysteine-rich domain"/>
    <property type="match status" value="1"/>
</dbReference>
<dbReference type="FunFam" id="1.10.287.110:FF:000048">
    <property type="entry name" value="DnaJ family protein"/>
    <property type="match status" value="1"/>
</dbReference>
<dbReference type="PROSITE" id="PS50076">
    <property type="entry name" value="DNAJ_2"/>
    <property type="match status" value="1"/>
</dbReference>
<evidence type="ECO:0000259" key="9">
    <source>
        <dbReference type="PROSITE" id="PS51188"/>
    </source>
</evidence>
<dbReference type="PRINTS" id="PR00625">
    <property type="entry name" value="JDOMAIN"/>
</dbReference>
<dbReference type="GO" id="GO:0051082">
    <property type="term" value="F:unfolded protein binding"/>
    <property type="evidence" value="ECO:0007669"/>
    <property type="project" value="InterPro"/>
</dbReference>
<dbReference type="GO" id="GO:0005524">
    <property type="term" value="F:ATP binding"/>
    <property type="evidence" value="ECO:0007669"/>
    <property type="project" value="InterPro"/>
</dbReference>
<protein>
    <submittedName>
        <fullName evidence="10">Mitochondrial protein import protein mas5</fullName>
    </submittedName>
</protein>
<dbReference type="InterPro" id="IPR001623">
    <property type="entry name" value="DnaJ_domain"/>
</dbReference>
<keyword evidence="5" id="KW-0143">Chaperone</keyword>
<evidence type="ECO:0000256" key="3">
    <source>
        <dbReference type="ARBA" id="ARBA00022771"/>
    </source>
</evidence>
<evidence type="ECO:0000256" key="6">
    <source>
        <dbReference type="PROSITE-ProRule" id="PRU00546"/>
    </source>
</evidence>
<dbReference type="OrthoDB" id="550424at2759"/>
<dbReference type="CDD" id="cd10747">
    <property type="entry name" value="DnaJ_C"/>
    <property type="match status" value="1"/>
</dbReference>
<accession>A0A9W9V010</accession>
<dbReference type="GeneID" id="81441639"/>
<dbReference type="Proteomes" id="UP001147782">
    <property type="component" value="Unassembled WGS sequence"/>
</dbReference>
<reference evidence="10" key="1">
    <citation type="submission" date="2022-11" db="EMBL/GenBank/DDBJ databases">
        <authorList>
            <person name="Petersen C."/>
        </authorList>
    </citation>
    <scope>NUCLEOTIDE SEQUENCE</scope>
    <source>
        <strain evidence="10">IBT 29864</strain>
    </source>
</reference>
<dbReference type="Gene3D" id="1.10.287.110">
    <property type="entry name" value="DnaJ domain"/>
    <property type="match status" value="1"/>
</dbReference>
<dbReference type="GO" id="GO:0030544">
    <property type="term" value="F:Hsp70 protein binding"/>
    <property type="evidence" value="ECO:0007669"/>
    <property type="project" value="InterPro"/>
</dbReference>
<dbReference type="HAMAP" id="MF_01152">
    <property type="entry name" value="DnaJ"/>
    <property type="match status" value="1"/>
</dbReference>
<dbReference type="InterPro" id="IPR008971">
    <property type="entry name" value="HSP40/DnaJ_pept-bd"/>
</dbReference>
<evidence type="ECO:0000313" key="10">
    <source>
        <dbReference type="EMBL" id="KAJ5363833.1"/>
    </source>
</evidence>
<dbReference type="EMBL" id="JAPZBS010000008">
    <property type="protein sequence ID" value="KAJ5363833.1"/>
    <property type="molecule type" value="Genomic_DNA"/>
</dbReference>
<evidence type="ECO:0000256" key="1">
    <source>
        <dbReference type="ARBA" id="ARBA00022723"/>
    </source>
</evidence>
<dbReference type="SUPFAM" id="SSF57938">
    <property type="entry name" value="DnaJ/Hsp40 cysteine-rich domain"/>
    <property type="match status" value="1"/>
</dbReference>
<evidence type="ECO:0000256" key="7">
    <source>
        <dbReference type="SAM" id="MobiDB-lite"/>
    </source>
</evidence>
<feature type="zinc finger region" description="CR-type" evidence="6">
    <location>
        <begin position="133"/>
        <end position="216"/>
    </location>
</feature>
<dbReference type="InterPro" id="IPR018253">
    <property type="entry name" value="DnaJ_domain_CS"/>
</dbReference>
<feature type="domain" description="J" evidence="8">
    <location>
        <begin position="6"/>
        <end position="71"/>
    </location>
</feature>
<dbReference type="GO" id="GO:0006457">
    <property type="term" value="P:protein folding"/>
    <property type="evidence" value="ECO:0007669"/>
    <property type="project" value="InterPro"/>
</dbReference>
<evidence type="ECO:0000259" key="8">
    <source>
        <dbReference type="PROSITE" id="PS50076"/>
    </source>
</evidence>
<feature type="compositionally biased region" description="Acidic residues" evidence="7">
    <location>
        <begin position="368"/>
        <end position="379"/>
    </location>
</feature>
<dbReference type="PANTHER" id="PTHR43888">
    <property type="entry name" value="DNAJ-LIKE-2, ISOFORM A-RELATED"/>
    <property type="match status" value="1"/>
</dbReference>
<proteinExistence type="inferred from homology"/>
<dbReference type="Pfam" id="PF01556">
    <property type="entry name" value="DnaJ_C"/>
    <property type="match status" value="1"/>
</dbReference>
<evidence type="ECO:0000313" key="11">
    <source>
        <dbReference type="Proteomes" id="UP001147782"/>
    </source>
</evidence>
<dbReference type="PROSITE" id="PS00636">
    <property type="entry name" value="DNAJ_1"/>
    <property type="match status" value="1"/>
</dbReference>
<sequence>MVKDTKYYECLGVDPAATEAQLKSAYKKGALKFHPDKNKNNPDAAEKFKELSHAYEILSDPQKRQIYDQYGEEGLEGGGAGGGMNAEDLFSQFFGGGGAFGGMFGGGMRDTGPKKARTIHHVHKVNLEDIYRGKVSKLALQKSVICSGCEGRGGKDGAVKECTGCNGSGMKTMMRQMGPMIQRFQTVCPDCNGEGEIIREKDRCKKCNGKKTVVERKVLHVHVDKGVRDGHKIEFRGEGDQMPGVMPGDVVFEIEQKPHARFQRKNDDLFYQAEIDLLTALAGGSIHIEHLDDRWLTVNIAPGEVIVPDAIKVIPGQGMPSFRHHDFGNLYIKFDVKFPEKDQLQNLELLEQVLPPRSQQNQPPADAMVEDFELEDIDANENSQARAHGAAGSAMDEDDDDVPPGAERVQCASQ</sequence>
<dbReference type="AlphaFoldDB" id="A0A9W9V010"/>
<dbReference type="SUPFAM" id="SSF46565">
    <property type="entry name" value="Chaperone J-domain"/>
    <property type="match status" value="1"/>
</dbReference>
<evidence type="ECO:0000256" key="2">
    <source>
        <dbReference type="ARBA" id="ARBA00022737"/>
    </source>
</evidence>
<keyword evidence="4 6" id="KW-0862">Zinc</keyword>
<evidence type="ECO:0000256" key="4">
    <source>
        <dbReference type="ARBA" id="ARBA00022833"/>
    </source>
</evidence>
<dbReference type="SUPFAM" id="SSF49493">
    <property type="entry name" value="HSP40/DnaJ peptide-binding domain"/>
    <property type="match status" value="2"/>
</dbReference>
<dbReference type="SMART" id="SM00271">
    <property type="entry name" value="DnaJ"/>
    <property type="match status" value="1"/>
</dbReference>
<dbReference type="FunFam" id="2.60.260.20:FF:000024">
    <property type="entry name" value="Mitochondrial protein import protein MAS5"/>
    <property type="match status" value="1"/>
</dbReference>
<dbReference type="InterPro" id="IPR012724">
    <property type="entry name" value="DnaJ"/>
</dbReference>
<dbReference type="Pfam" id="PF00684">
    <property type="entry name" value="DnaJ_CXXCXGXG"/>
    <property type="match status" value="1"/>
</dbReference>
<dbReference type="CDD" id="cd10719">
    <property type="entry name" value="DnaJ_zf"/>
    <property type="match status" value="1"/>
</dbReference>
<organism evidence="10 11">
    <name type="scientific">Penicillium cataractarum</name>
    <dbReference type="NCBI Taxonomy" id="2100454"/>
    <lineage>
        <taxon>Eukaryota</taxon>
        <taxon>Fungi</taxon>
        <taxon>Dikarya</taxon>
        <taxon>Ascomycota</taxon>
        <taxon>Pezizomycotina</taxon>
        <taxon>Eurotiomycetes</taxon>
        <taxon>Eurotiomycetidae</taxon>
        <taxon>Eurotiales</taxon>
        <taxon>Aspergillaceae</taxon>
        <taxon>Penicillium</taxon>
    </lineage>
</organism>
<dbReference type="FunFam" id="2.10.230.10:FF:000001">
    <property type="entry name" value="DnaJ subfamily A member 2"/>
    <property type="match status" value="1"/>
</dbReference>
<dbReference type="InterPro" id="IPR036410">
    <property type="entry name" value="HSP_DnaJ_Cys-rich_dom_sf"/>
</dbReference>
<dbReference type="PROSITE" id="PS51188">
    <property type="entry name" value="ZF_CR"/>
    <property type="match status" value="1"/>
</dbReference>
<dbReference type="InterPro" id="IPR044713">
    <property type="entry name" value="DNJA1/2-like"/>
</dbReference>
<dbReference type="GO" id="GO:0008270">
    <property type="term" value="F:zinc ion binding"/>
    <property type="evidence" value="ECO:0007669"/>
    <property type="project" value="UniProtKB-KW"/>
</dbReference>
<comment type="caution">
    <text evidence="10">The sequence shown here is derived from an EMBL/GenBank/DDBJ whole genome shotgun (WGS) entry which is preliminary data.</text>
</comment>
<dbReference type="InterPro" id="IPR036869">
    <property type="entry name" value="J_dom_sf"/>
</dbReference>
<feature type="domain" description="CR-type" evidence="9">
    <location>
        <begin position="133"/>
        <end position="216"/>
    </location>
</feature>
<keyword evidence="3 6" id="KW-0863">Zinc-finger</keyword>
<reference evidence="10" key="2">
    <citation type="journal article" date="2023" name="IMA Fungus">
        <title>Comparative genomic study of the Penicillium genus elucidates a diverse pangenome and 15 lateral gene transfer events.</title>
        <authorList>
            <person name="Petersen C."/>
            <person name="Sorensen T."/>
            <person name="Nielsen M.R."/>
            <person name="Sondergaard T.E."/>
            <person name="Sorensen J.L."/>
            <person name="Fitzpatrick D.A."/>
            <person name="Frisvad J.C."/>
            <person name="Nielsen K.L."/>
        </authorList>
    </citation>
    <scope>NUCLEOTIDE SEQUENCE</scope>
    <source>
        <strain evidence="10">IBT 29864</strain>
    </source>
</reference>
<feature type="region of interest" description="Disordered" evidence="7">
    <location>
        <begin position="354"/>
        <end position="414"/>
    </location>
</feature>
<keyword evidence="11" id="KW-1185">Reference proteome</keyword>
<dbReference type="Pfam" id="PF00226">
    <property type="entry name" value="DnaJ"/>
    <property type="match status" value="1"/>
</dbReference>
<dbReference type="InterPro" id="IPR001305">
    <property type="entry name" value="HSP_DnaJ_Cys-rich_dom"/>
</dbReference>
<name>A0A9W9V010_9EURO</name>
<evidence type="ECO:0000256" key="5">
    <source>
        <dbReference type="ARBA" id="ARBA00023186"/>
    </source>
</evidence>
<dbReference type="RefSeq" id="XP_056551460.1">
    <property type="nucleotide sequence ID" value="XM_056702460.1"/>
</dbReference>
<dbReference type="CDD" id="cd06257">
    <property type="entry name" value="DnaJ"/>
    <property type="match status" value="1"/>
</dbReference>
<keyword evidence="2" id="KW-0677">Repeat</keyword>
<dbReference type="GO" id="GO:0009408">
    <property type="term" value="P:response to heat"/>
    <property type="evidence" value="ECO:0007669"/>
    <property type="project" value="InterPro"/>
</dbReference>
<keyword evidence="1 6" id="KW-0479">Metal-binding</keyword>